<dbReference type="EMBL" id="CP013244">
    <property type="protein sequence ID" value="ANP47971.1"/>
    <property type="molecule type" value="Genomic_DNA"/>
</dbReference>
<protein>
    <submittedName>
        <fullName evidence="1">Uncharacterized protein</fullName>
    </submittedName>
</protein>
<sequence length="99" mass="12187">MSAQVRFERNDRQARNWRPINQRQRQLDNRIDRGIRSGALDRREALRLRAEFSEIASLEQRYRRNGLSYVERRDLDRRFDRLDARLEASLSDWDRRRRG</sequence>
<keyword evidence="2" id="KW-1185">Reference proteome</keyword>
<organism evidence="1 2">
    <name type="scientific">Candidatus Viadribacter manganicus</name>
    <dbReference type="NCBI Taxonomy" id="1759059"/>
    <lineage>
        <taxon>Bacteria</taxon>
        <taxon>Pseudomonadati</taxon>
        <taxon>Pseudomonadota</taxon>
        <taxon>Alphaproteobacteria</taxon>
        <taxon>Hyphomonadales</taxon>
        <taxon>Hyphomonadaceae</taxon>
        <taxon>Candidatus Viadribacter</taxon>
    </lineage>
</organism>
<dbReference type="KEGG" id="cbot:ATE48_06285"/>
<evidence type="ECO:0000313" key="1">
    <source>
        <dbReference type="EMBL" id="ANP47971.1"/>
    </source>
</evidence>
<reference evidence="1 2" key="1">
    <citation type="submission" date="2015-11" db="EMBL/GenBank/DDBJ databases">
        <title>Whole-Genome Sequence of Candidatus Oderbacter manganicum from the National Park Lower Oder Valley, Germany.</title>
        <authorList>
            <person name="Braun B."/>
            <person name="Liere K."/>
            <person name="Szewzyk U."/>
        </authorList>
    </citation>
    <scope>NUCLEOTIDE SEQUENCE [LARGE SCALE GENOMIC DNA]</scope>
    <source>
        <strain evidence="1 2">OTSz_A_272</strain>
    </source>
</reference>
<dbReference type="InParanoid" id="A0A1B1AN48"/>
<accession>A0A1B1AN48</accession>
<name>A0A1B1AN48_9PROT</name>
<dbReference type="Proteomes" id="UP000092498">
    <property type="component" value="Chromosome"/>
</dbReference>
<gene>
    <name evidence="1" type="ORF">ATE48_06285</name>
</gene>
<dbReference type="AlphaFoldDB" id="A0A1B1AN48"/>
<proteinExistence type="predicted"/>
<evidence type="ECO:0000313" key="2">
    <source>
        <dbReference type="Proteomes" id="UP000092498"/>
    </source>
</evidence>